<dbReference type="InterPro" id="IPR013324">
    <property type="entry name" value="RNA_pol_sigma_r3/r4-like"/>
</dbReference>
<sequence length="520" mass="57236">MTQTIADLVRASAAGNRTAFEMLVSQTAAMVTGVAYSTCGDFALSEDIAQDAFIEGWKKLSSIHEPEKFPGWICTIARRRAIDAVRSAKSTGGECSLDSMAYEIHDLKQLTPEAIMSQHQERELVWSMLARLPEAYREPMVLFYRCEESTRDVATALGESEANIRQRLKRARDMLRTEMADSIRNTLGATVPKPAFAIMVVATLPSSSYAAGAAATTATAGKASSAVGTAAASAIGGAVLGSLMGIAGGVWGTWMSWRNCEYVSQQRFILRQAILFAAGLGVFGILLSMLVAARMQGFIARDSVYVSLLVGLIAVSQCLNCAWIWRGIRGYKRFGKEAKLGGEPVRESVQRKLDTVREHTQVLHFDGSVTNEAFRWSGGGWFGSCAGSTAWMIPLAVVAFRHGSISVAILTCLCCLLLVALAFLVWQFREYINAYVAYQSLLLVVWGMTVLVLAGIQFWGNEETQELVRWSPWGWCILIIFPVLSLQFWWIRRTFQQTMWEYRASREAKVSEGSSGVSNQ</sequence>
<dbReference type="InterPro" id="IPR013325">
    <property type="entry name" value="RNA_pol_sigma_r2"/>
</dbReference>
<dbReference type="Gene3D" id="1.10.1740.10">
    <property type="match status" value="1"/>
</dbReference>
<evidence type="ECO:0000256" key="2">
    <source>
        <dbReference type="ARBA" id="ARBA00023015"/>
    </source>
</evidence>
<organism evidence="8 9">
    <name type="scientific">Aureliella helgolandensis</name>
    <dbReference type="NCBI Taxonomy" id="2527968"/>
    <lineage>
        <taxon>Bacteria</taxon>
        <taxon>Pseudomonadati</taxon>
        <taxon>Planctomycetota</taxon>
        <taxon>Planctomycetia</taxon>
        <taxon>Pirellulales</taxon>
        <taxon>Pirellulaceae</taxon>
        <taxon>Aureliella</taxon>
    </lineage>
</organism>
<evidence type="ECO:0000313" key="8">
    <source>
        <dbReference type="EMBL" id="QDV25252.1"/>
    </source>
</evidence>
<feature type="transmembrane region" description="Helical" evidence="5">
    <location>
        <begin position="230"/>
        <end position="252"/>
    </location>
</feature>
<dbReference type="KEGG" id="ahel:Q31a_35750"/>
<accession>A0A518G9J8</accession>
<dbReference type="GO" id="GO:0006352">
    <property type="term" value="P:DNA-templated transcription initiation"/>
    <property type="evidence" value="ECO:0007669"/>
    <property type="project" value="InterPro"/>
</dbReference>
<comment type="similarity">
    <text evidence="1">Belongs to the sigma-70 factor family. ECF subfamily.</text>
</comment>
<reference evidence="8 9" key="1">
    <citation type="submission" date="2019-02" db="EMBL/GenBank/DDBJ databases">
        <title>Deep-cultivation of Planctomycetes and their phenomic and genomic characterization uncovers novel biology.</title>
        <authorList>
            <person name="Wiegand S."/>
            <person name="Jogler M."/>
            <person name="Boedeker C."/>
            <person name="Pinto D."/>
            <person name="Vollmers J."/>
            <person name="Rivas-Marin E."/>
            <person name="Kohn T."/>
            <person name="Peeters S.H."/>
            <person name="Heuer A."/>
            <person name="Rast P."/>
            <person name="Oberbeckmann S."/>
            <person name="Bunk B."/>
            <person name="Jeske O."/>
            <person name="Meyerdierks A."/>
            <person name="Storesund J.E."/>
            <person name="Kallscheuer N."/>
            <person name="Luecker S."/>
            <person name="Lage O.M."/>
            <person name="Pohl T."/>
            <person name="Merkel B.J."/>
            <person name="Hornburger P."/>
            <person name="Mueller R.-W."/>
            <person name="Bruemmer F."/>
            <person name="Labrenz M."/>
            <person name="Spormann A.M."/>
            <person name="Op den Camp H."/>
            <person name="Overmann J."/>
            <person name="Amann R."/>
            <person name="Jetten M.S.M."/>
            <person name="Mascher T."/>
            <person name="Medema M.H."/>
            <person name="Devos D.P."/>
            <person name="Kaster A.-K."/>
            <person name="Ovreas L."/>
            <person name="Rohde M."/>
            <person name="Galperin M.Y."/>
            <person name="Jogler C."/>
        </authorList>
    </citation>
    <scope>NUCLEOTIDE SEQUENCE [LARGE SCALE GENOMIC DNA]</scope>
    <source>
        <strain evidence="8 9">Q31a</strain>
    </source>
</reference>
<dbReference type="Pfam" id="PF04542">
    <property type="entry name" value="Sigma70_r2"/>
    <property type="match status" value="1"/>
</dbReference>
<keyword evidence="4" id="KW-0804">Transcription</keyword>
<feature type="transmembrane region" description="Helical" evidence="5">
    <location>
        <begin position="406"/>
        <end position="428"/>
    </location>
</feature>
<dbReference type="PANTHER" id="PTHR43133:SF51">
    <property type="entry name" value="RNA POLYMERASE SIGMA FACTOR"/>
    <property type="match status" value="1"/>
</dbReference>
<dbReference type="Pfam" id="PF08281">
    <property type="entry name" value="Sigma70_r4_2"/>
    <property type="match status" value="1"/>
</dbReference>
<feature type="transmembrane region" description="Helical" evidence="5">
    <location>
        <begin position="381"/>
        <end position="400"/>
    </location>
</feature>
<keyword evidence="9" id="KW-1185">Reference proteome</keyword>
<keyword evidence="3" id="KW-0731">Sigma factor</keyword>
<protein>
    <submittedName>
        <fullName evidence="8">ECF RNA polymerase sigma factor SigW</fullName>
    </submittedName>
</protein>
<dbReference type="Proteomes" id="UP000318017">
    <property type="component" value="Chromosome"/>
</dbReference>
<feature type="domain" description="RNA polymerase sigma factor 70 region 4 type 2" evidence="7">
    <location>
        <begin position="123"/>
        <end position="174"/>
    </location>
</feature>
<feature type="transmembrane region" description="Helical" evidence="5">
    <location>
        <begin position="304"/>
        <end position="325"/>
    </location>
</feature>
<dbReference type="RefSeq" id="WP_145080070.1">
    <property type="nucleotide sequence ID" value="NZ_CP036298.1"/>
</dbReference>
<evidence type="ECO:0000256" key="1">
    <source>
        <dbReference type="ARBA" id="ARBA00010641"/>
    </source>
</evidence>
<gene>
    <name evidence="8" type="primary">sigW_4</name>
    <name evidence="8" type="ORF">Q31a_35750</name>
</gene>
<feature type="transmembrane region" description="Helical" evidence="5">
    <location>
        <begin position="440"/>
        <end position="460"/>
    </location>
</feature>
<dbReference type="GO" id="GO:0016987">
    <property type="term" value="F:sigma factor activity"/>
    <property type="evidence" value="ECO:0007669"/>
    <property type="project" value="UniProtKB-KW"/>
</dbReference>
<dbReference type="SUPFAM" id="SSF88659">
    <property type="entry name" value="Sigma3 and sigma4 domains of RNA polymerase sigma factors"/>
    <property type="match status" value="1"/>
</dbReference>
<feature type="transmembrane region" description="Helical" evidence="5">
    <location>
        <begin position="273"/>
        <end position="292"/>
    </location>
</feature>
<dbReference type="InterPro" id="IPR036388">
    <property type="entry name" value="WH-like_DNA-bd_sf"/>
</dbReference>
<dbReference type="Gene3D" id="1.10.10.10">
    <property type="entry name" value="Winged helix-like DNA-binding domain superfamily/Winged helix DNA-binding domain"/>
    <property type="match status" value="1"/>
</dbReference>
<dbReference type="SUPFAM" id="SSF88946">
    <property type="entry name" value="Sigma2 domain of RNA polymerase sigma factors"/>
    <property type="match status" value="1"/>
</dbReference>
<keyword evidence="2" id="KW-0805">Transcription regulation</keyword>
<proteinExistence type="inferred from homology"/>
<dbReference type="OrthoDB" id="291047at2"/>
<keyword evidence="5" id="KW-0472">Membrane</keyword>
<dbReference type="AlphaFoldDB" id="A0A518G9J8"/>
<dbReference type="InterPro" id="IPR007627">
    <property type="entry name" value="RNA_pol_sigma70_r2"/>
</dbReference>
<evidence type="ECO:0000313" key="9">
    <source>
        <dbReference type="Proteomes" id="UP000318017"/>
    </source>
</evidence>
<dbReference type="NCBIfam" id="TIGR02937">
    <property type="entry name" value="sigma70-ECF"/>
    <property type="match status" value="1"/>
</dbReference>
<dbReference type="PANTHER" id="PTHR43133">
    <property type="entry name" value="RNA POLYMERASE ECF-TYPE SIGMA FACTO"/>
    <property type="match status" value="1"/>
</dbReference>
<dbReference type="EMBL" id="CP036298">
    <property type="protein sequence ID" value="QDV25252.1"/>
    <property type="molecule type" value="Genomic_DNA"/>
</dbReference>
<dbReference type="InterPro" id="IPR013249">
    <property type="entry name" value="RNA_pol_sigma70_r4_t2"/>
</dbReference>
<keyword evidence="5" id="KW-0812">Transmembrane</keyword>
<evidence type="ECO:0000259" key="6">
    <source>
        <dbReference type="Pfam" id="PF04542"/>
    </source>
</evidence>
<evidence type="ECO:0000256" key="4">
    <source>
        <dbReference type="ARBA" id="ARBA00023163"/>
    </source>
</evidence>
<dbReference type="CDD" id="cd06171">
    <property type="entry name" value="Sigma70_r4"/>
    <property type="match status" value="1"/>
</dbReference>
<feature type="transmembrane region" description="Helical" evidence="5">
    <location>
        <begin position="472"/>
        <end position="491"/>
    </location>
</feature>
<evidence type="ECO:0000256" key="3">
    <source>
        <dbReference type="ARBA" id="ARBA00023082"/>
    </source>
</evidence>
<dbReference type="GO" id="GO:0003677">
    <property type="term" value="F:DNA binding"/>
    <property type="evidence" value="ECO:0007669"/>
    <property type="project" value="InterPro"/>
</dbReference>
<evidence type="ECO:0000259" key="7">
    <source>
        <dbReference type="Pfam" id="PF08281"/>
    </source>
</evidence>
<dbReference type="InterPro" id="IPR014284">
    <property type="entry name" value="RNA_pol_sigma-70_dom"/>
</dbReference>
<evidence type="ECO:0000256" key="5">
    <source>
        <dbReference type="SAM" id="Phobius"/>
    </source>
</evidence>
<dbReference type="InterPro" id="IPR039425">
    <property type="entry name" value="RNA_pol_sigma-70-like"/>
</dbReference>
<feature type="domain" description="RNA polymerase sigma-70 region 2" evidence="6">
    <location>
        <begin position="23"/>
        <end position="90"/>
    </location>
</feature>
<name>A0A518G9J8_9BACT</name>
<keyword evidence="5" id="KW-1133">Transmembrane helix</keyword>